<dbReference type="Proteomes" id="UP000186341">
    <property type="component" value="Unassembled WGS sequence"/>
</dbReference>
<comment type="caution">
    <text evidence="9">The sequence shown here is derived from an EMBL/GenBank/DDBJ whole genome shotgun (WGS) entry which is preliminary data.</text>
</comment>
<keyword evidence="3 7" id="KW-0863">Zinc-finger</keyword>
<evidence type="ECO:0000313" key="10">
    <source>
        <dbReference type="Proteomes" id="UP000186341"/>
    </source>
</evidence>
<dbReference type="PANTHER" id="PTHR30446:SF0">
    <property type="entry name" value="RECOMBINATION PROTEIN RECR"/>
    <property type="match status" value="1"/>
</dbReference>
<evidence type="ECO:0000256" key="7">
    <source>
        <dbReference type="HAMAP-Rule" id="MF_00017"/>
    </source>
</evidence>
<dbReference type="InterPro" id="IPR000093">
    <property type="entry name" value="DNA_Rcmb_RecR"/>
</dbReference>
<protein>
    <recommendedName>
        <fullName evidence="7">Recombination protein RecR</fullName>
    </recommendedName>
</protein>
<evidence type="ECO:0000313" key="9">
    <source>
        <dbReference type="EMBL" id="OLU40701.1"/>
    </source>
</evidence>
<dbReference type="HAMAP" id="MF_00017">
    <property type="entry name" value="RecR"/>
    <property type="match status" value="1"/>
</dbReference>
<dbReference type="AlphaFoldDB" id="A0A1U7NH19"/>
<dbReference type="RefSeq" id="WP_075818817.1">
    <property type="nucleotide sequence ID" value="NZ_CAJUTZ010000011.1"/>
</dbReference>
<keyword evidence="10" id="KW-1185">Reference proteome</keyword>
<keyword evidence="5 7" id="KW-0233">DNA recombination</keyword>
<evidence type="ECO:0000256" key="6">
    <source>
        <dbReference type="ARBA" id="ARBA00023204"/>
    </source>
</evidence>
<dbReference type="GO" id="GO:0008270">
    <property type="term" value="F:zinc ion binding"/>
    <property type="evidence" value="ECO:0007669"/>
    <property type="project" value="UniProtKB-KW"/>
</dbReference>
<evidence type="ECO:0000256" key="3">
    <source>
        <dbReference type="ARBA" id="ARBA00022771"/>
    </source>
</evidence>
<dbReference type="PANTHER" id="PTHR30446">
    <property type="entry name" value="RECOMBINATION PROTEIN RECR"/>
    <property type="match status" value="1"/>
</dbReference>
<dbReference type="GO" id="GO:0003677">
    <property type="term" value="F:DNA binding"/>
    <property type="evidence" value="ECO:0007669"/>
    <property type="project" value="UniProtKB-UniRule"/>
</dbReference>
<dbReference type="InterPro" id="IPR015967">
    <property type="entry name" value="Rcmb_RecR_Znf"/>
</dbReference>
<comment type="similarity">
    <text evidence="7">Belongs to the RecR family.</text>
</comment>
<keyword evidence="4 7" id="KW-0862">Zinc</keyword>
<proteinExistence type="inferred from homology"/>
<dbReference type="NCBIfam" id="TIGR00615">
    <property type="entry name" value="recR"/>
    <property type="match status" value="1"/>
</dbReference>
<keyword evidence="6 7" id="KW-0234">DNA repair</keyword>
<dbReference type="Pfam" id="PF21176">
    <property type="entry name" value="RecR_HhH"/>
    <property type="match status" value="1"/>
</dbReference>
<gene>
    <name evidence="7" type="primary">recR</name>
    <name evidence="9" type="ORF">BO222_04595</name>
</gene>
<evidence type="ECO:0000256" key="1">
    <source>
        <dbReference type="ARBA" id="ARBA00022723"/>
    </source>
</evidence>
<dbReference type="GO" id="GO:0006310">
    <property type="term" value="P:DNA recombination"/>
    <property type="evidence" value="ECO:0007669"/>
    <property type="project" value="UniProtKB-UniRule"/>
</dbReference>
<feature type="zinc finger region" description="C4-type" evidence="7">
    <location>
        <begin position="55"/>
        <end position="70"/>
    </location>
</feature>
<evidence type="ECO:0000256" key="5">
    <source>
        <dbReference type="ARBA" id="ARBA00023172"/>
    </source>
</evidence>
<dbReference type="InterPro" id="IPR034137">
    <property type="entry name" value="TOPRIM_RecR"/>
</dbReference>
<dbReference type="Gene3D" id="3.40.1360.10">
    <property type="match status" value="1"/>
</dbReference>
<dbReference type="GeneID" id="82202494"/>
<dbReference type="SUPFAM" id="SSF111304">
    <property type="entry name" value="Recombination protein RecR"/>
    <property type="match status" value="1"/>
</dbReference>
<evidence type="ECO:0000259" key="8">
    <source>
        <dbReference type="PROSITE" id="PS50880"/>
    </source>
</evidence>
<dbReference type="EMBL" id="MPJW01000100">
    <property type="protein sequence ID" value="OLU40701.1"/>
    <property type="molecule type" value="Genomic_DNA"/>
</dbReference>
<evidence type="ECO:0000256" key="4">
    <source>
        <dbReference type="ARBA" id="ARBA00022833"/>
    </source>
</evidence>
<name>A0A1U7NH19_9FIRM</name>
<dbReference type="InterPro" id="IPR006171">
    <property type="entry name" value="TOPRIM_dom"/>
</dbReference>
<dbReference type="SMART" id="SM00493">
    <property type="entry name" value="TOPRIM"/>
    <property type="match status" value="1"/>
</dbReference>
<keyword evidence="1 7" id="KW-0479">Metal-binding</keyword>
<dbReference type="Gene3D" id="1.10.8.420">
    <property type="entry name" value="RecR Domain 1"/>
    <property type="match status" value="1"/>
</dbReference>
<dbReference type="PROSITE" id="PS50880">
    <property type="entry name" value="TOPRIM"/>
    <property type="match status" value="1"/>
</dbReference>
<dbReference type="Pfam" id="PF02132">
    <property type="entry name" value="RecR_ZnF"/>
    <property type="match status" value="1"/>
</dbReference>
<dbReference type="Pfam" id="PF13662">
    <property type="entry name" value="Toprim_4"/>
    <property type="match status" value="1"/>
</dbReference>
<dbReference type="OrthoDB" id="9802672at2"/>
<dbReference type="InterPro" id="IPR023627">
    <property type="entry name" value="Rcmb_RecR"/>
</dbReference>
<dbReference type="CDD" id="cd01025">
    <property type="entry name" value="TOPRIM_recR"/>
    <property type="match status" value="1"/>
</dbReference>
<dbReference type="Pfam" id="PF21175">
    <property type="entry name" value="RecR_C"/>
    <property type="match status" value="1"/>
</dbReference>
<reference evidence="9 10" key="1">
    <citation type="submission" date="2016-11" db="EMBL/GenBank/DDBJ databases">
        <title>Description of two novel members of the family Erysipelotrichaceae: Ileibacterium lipovorans gen. nov., sp. nov. and Dubosiella newyorkensis, gen. nov., sp. nov.</title>
        <authorList>
            <person name="Cox L.M."/>
            <person name="Sohn J."/>
            <person name="Tyrrell K.L."/>
            <person name="Citron D.M."/>
            <person name="Lawson P.A."/>
            <person name="Patel N.B."/>
            <person name="Iizumi T."/>
            <person name="Perez-Perez G.I."/>
            <person name="Goldstein E.J."/>
            <person name="Blaser M.J."/>
        </authorList>
    </citation>
    <scope>NUCLEOTIDE SEQUENCE [LARGE SCALE GENOMIC DNA]</scope>
    <source>
        <strain evidence="9 10">NYU-BL-A3</strain>
    </source>
</reference>
<feature type="domain" description="Toprim" evidence="8">
    <location>
        <begin position="78"/>
        <end position="171"/>
    </location>
</feature>
<organism evidence="9 10">
    <name type="scientific">Ileibacterium valens</name>
    <dbReference type="NCBI Taxonomy" id="1862668"/>
    <lineage>
        <taxon>Bacteria</taxon>
        <taxon>Bacillati</taxon>
        <taxon>Bacillota</taxon>
        <taxon>Erysipelotrichia</taxon>
        <taxon>Erysipelotrichales</taxon>
        <taxon>Erysipelotrichaceae</taxon>
        <taxon>Ileibacterium</taxon>
    </lineage>
</organism>
<sequence>MYPDKFEDVMYAFHRLPGVGMKTAERYAYEVMNWEPEVLDQFLKALNGIKKVKRCKICGNLSDQDICSICSDDHRNHAQICVVANSKDISAIENMQSYDGTYHVLNGVINTAKGILPDQLNIDSLMNRIDGTVNEVILALDPNIEGETTSLYLSKLLEDKVEVSQLASGIPVGSHLEYADRRTLARAFEGRRKSKSE</sequence>
<dbReference type="PROSITE" id="PS01300">
    <property type="entry name" value="RECR"/>
    <property type="match status" value="1"/>
</dbReference>
<dbReference type="Gene3D" id="6.10.250.240">
    <property type="match status" value="1"/>
</dbReference>
<evidence type="ECO:0000256" key="2">
    <source>
        <dbReference type="ARBA" id="ARBA00022763"/>
    </source>
</evidence>
<dbReference type="Gene3D" id="3.30.60.80">
    <property type="match status" value="1"/>
</dbReference>
<accession>A0A1U7NH19</accession>
<keyword evidence="2 7" id="KW-0227">DNA damage</keyword>
<dbReference type="GO" id="GO:0006281">
    <property type="term" value="P:DNA repair"/>
    <property type="evidence" value="ECO:0007669"/>
    <property type="project" value="UniProtKB-UniRule"/>
</dbReference>
<comment type="function">
    <text evidence="7">May play a role in DNA repair. It seems to be involved in an RecBC-independent recombinational process of DNA repair. It may act with RecF and RecO.</text>
</comment>